<proteinExistence type="predicted"/>
<dbReference type="OrthoDB" id="262785at2759"/>
<gene>
    <name evidence="1" type="ORF">TM35_001641020</name>
</gene>
<dbReference type="Proteomes" id="UP000192257">
    <property type="component" value="Unassembled WGS sequence"/>
</dbReference>
<evidence type="ECO:0000313" key="2">
    <source>
        <dbReference type="Proteomes" id="UP000192257"/>
    </source>
</evidence>
<dbReference type="GeneID" id="39991724"/>
<comment type="caution">
    <text evidence="1">The sequence shown here is derived from an EMBL/GenBank/DDBJ whole genome shotgun (WGS) entry which is preliminary data.</text>
</comment>
<organism evidence="1 2">
    <name type="scientific">Trypanosoma theileri</name>
    <dbReference type="NCBI Taxonomy" id="67003"/>
    <lineage>
        <taxon>Eukaryota</taxon>
        <taxon>Discoba</taxon>
        <taxon>Euglenozoa</taxon>
        <taxon>Kinetoplastea</taxon>
        <taxon>Metakinetoplastina</taxon>
        <taxon>Trypanosomatida</taxon>
        <taxon>Trypanosomatidae</taxon>
        <taxon>Trypanosoma</taxon>
    </lineage>
</organism>
<dbReference type="EMBL" id="NBCO01000164">
    <property type="protein sequence ID" value="ORC80401.1"/>
    <property type="molecule type" value="Genomic_DNA"/>
</dbReference>
<accession>A0A1X0NDL6</accession>
<keyword evidence="2" id="KW-1185">Reference proteome</keyword>
<dbReference type="AlphaFoldDB" id="A0A1X0NDL6"/>
<dbReference type="VEuPathDB" id="TriTrypDB:TM35_001641020"/>
<feature type="non-terminal residue" evidence="1">
    <location>
        <position position="396"/>
    </location>
</feature>
<sequence length="396" mass="41896">MTLRVGMNETVSYDVCYRVVDSGFAKVGVNSIVPVQNSPNTFTVTPTPTLQGQRLTFDVKGFAIDSKDVKAPSVSDAAMLVKATRLCWETETMSSEGILASTSNVKTVTSNQSTWLGHVPSLGPNALPVSSFPMKYTLCYRETGQNEYVIVPFPLGDYTMEPANPSTFATVPSVVTSGMFGIQMTFPGAKDGDVAYIVAYAGTNLTTNSACDDPASRVLTPTSSSFPVYAFALPPLLTMPSLVVCYVRDKATVAEVPQLLALGSPNPSGYVTDAPDPTTLKQRQYIGITFTGVGLDPATDSVVFTDVACANATAQPPVSASFVRRMSELTSTSGATSGTSVKLVVQFVSPTDITAHVCYRRGNVWTEIGSPLSIAAPQPTILTLTPTIGVARVGQH</sequence>
<name>A0A1X0NDL6_9TRYP</name>
<dbReference type="RefSeq" id="XP_028876763.1">
    <property type="nucleotide sequence ID" value="XM_029031944.1"/>
</dbReference>
<evidence type="ECO:0000313" key="1">
    <source>
        <dbReference type="EMBL" id="ORC80401.1"/>
    </source>
</evidence>
<reference evidence="1 2" key="1">
    <citation type="submission" date="2017-03" db="EMBL/GenBank/DDBJ databases">
        <title>An alternative strategy for trypanosome survival in the mammalian bloodstream revealed through genome and transcriptome analysis of the ubiquitous bovine parasite Trypanosoma (Megatrypanum) theileri.</title>
        <authorList>
            <person name="Kelly S."/>
            <person name="Ivens A."/>
            <person name="Mott A."/>
            <person name="O'Neill E."/>
            <person name="Emms D."/>
            <person name="Macleod O."/>
            <person name="Voorheis P."/>
            <person name="Matthews J."/>
            <person name="Matthews K."/>
            <person name="Carrington M."/>
        </authorList>
    </citation>
    <scope>NUCLEOTIDE SEQUENCE [LARGE SCALE GENOMIC DNA]</scope>
    <source>
        <strain evidence="1">Edinburgh</strain>
    </source>
</reference>
<protein>
    <submittedName>
        <fullName evidence="1">Hemagluttinin family protein</fullName>
    </submittedName>
</protein>
<dbReference type="STRING" id="67003.A0A1X0NDL6"/>